<reference evidence="2" key="2">
    <citation type="submission" date="2016-05" db="EMBL/GenBank/DDBJ databases">
        <title>Comparative analysis highlights variable genome content of wheat rusts and divergence of the mating loci.</title>
        <authorList>
            <person name="Cuomo C.A."/>
            <person name="Bakkeren G."/>
            <person name="Szabo L."/>
            <person name="Khalil H."/>
            <person name="Joly D."/>
            <person name="Goldberg J."/>
            <person name="Young S."/>
            <person name="Zeng Q."/>
            <person name="Fellers J."/>
        </authorList>
    </citation>
    <scope>NUCLEOTIDE SEQUENCE [LARGE SCALE GENOMIC DNA]</scope>
    <source>
        <strain evidence="2">1-1 BBBD Race 1</strain>
    </source>
</reference>
<evidence type="ECO:0000313" key="4">
    <source>
        <dbReference type="Proteomes" id="UP000005240"/>
    </source>
</evidence>
<dbReference type="PANTHER" id="PTHR33246:SF51">
    <property type="entry name" value="MYB_SANT-LIKE DOMAIN-CONTAINING PROTEIN"/>
    <property type="match status" value="1"/>
</dbReference>
<reference evidence="3 4" key="3">
    <citation type="journal article" date="2017" name="G3 (Bethesda)">
        <title>Comparative analysis highlights variable genome content of wheat rusts and divergence of the mating loci.</title>
        <authorList>
            <person name="Cuomo C.A."/>
            <person name="Bakkeren G."/>
            <person name="Khalil H.B."/>
            <person name="Panwar V."/>
            <person name="Joly D."/>
            <person name="Linning R."/>
            <person name="Sakthikumar S."/>
            <person name="Song X."/>
            <person name="Adiconis X."/>
            <person name="Fan L."/>
            <person name="Goldberg J.M."/>
            <person name="Levin J.Z."/>
            <person name="Young S."/>
            <person name="Zeng Q."/>
            <person name="Anikster Y."/>
            <person name="Bruce M."/>
            <person name="Wang M."/>
            <person name="Yin C."/>
            <person name="McCallum B."/>
            <person name="Szabo L.J."/>
            <person name="Hulbert S."/>
            <person name="Chen X."/>
            <person name="Fellers J.P."/>
        </authorList>
    </citation>
    <scope>NUCLEOTIDE SEQUENCE</scope>
    <source>
        <strain evidence="4">Isolate 1-1 / race 1 (BBBD)</strain>
        <strain evidence="3">isolate 1-1 / race 1 (BBBD)</strain>
    </source>
</reference>
<dbReference type="VEuPathDB" id="FungiDB:PTTG_28318"/>
<dbReference type="EnsemblFungi" id="PTTG_28318-t43_1">
    <property type="protein sequence ID" value="PTTG_28318-t43_1-p1"/>
    <property type="gene ID" value="PTTG_28318"/>
</dbReference>
<evidence type="ECO:0000256" key="1">
    <source>
        <dbReference type="SAM" id="MobiDB-lite"/>
    </source>
</evidence>
<accession>A0A180GCP4</accession>
<feature type="region of interest" description="Disordered" evidence="1">
    <location>
        <begin position="285"/>
        <end position="316"/>
    </location>
</feature>
<dbReference type="EMBL" id="ADAS02000101">
    <property type="protein sequence ID" value="OAV90430.1"/>
    <property type="molecule type" value="Genomic_DNA"/>
</dbReference>
<evidence type="ECO:0000313" key="2">
    <source>
        <dbReference type="EMBL" id="OAV90430.1"/>
    </source>
</evidence>
<sequence>MEEDVSDSDETPQHQNIPPRQSTPRQQQPSGYGIHNTENRQEPMFQPQFQPKRNQAQAGQQQPLRPEPQKPDQQTGSAYYKAAYPPRPVIIKDLGLYYEGTQFMKFLNRFERTANAYGATNHDKAAQILRFIRKEQLKCQLEEMDGYNTYNWTKLQAEMVKAWGGWIIRSSKQQAKDGITNYWDYKLYVSKFTLVLSYLVKNKHINKNDDTGILFLSPFSIESQRSIKRTLVTKDQLPKAKDGSNKAPKWDDLLIAAETEVRVDKGYTNLSNFLQANRTMQKDLDIKKGDGKQQDQMLKETPNNKVVEQRIQDMQQ</sequence>
<gene>
    <name evidence="2" type="ORF">PTTG_28318</name>
</gene>
<feature type="compositionally biased region" description="Basic and acidic residues" evidence="1">
    <location>
        <begin position="307"/>
        <end position="316"/>
    </location>
</feature>
<dbReference type="OrthoDB" id="2506685at2759"/>
<protein>
    <submittedName>
        <fullName evidence="2 3">Uncharacterized protein</fullName>
    </submittedName>
</protein>
<evidence type="ECO:0000313" key="3">
    <source>
        <dbReference type="EnsemblFungi" id="PTTG_28318-t43_1-p1"/>
    </source>
</evidence>
<proteinExistence type="predicted"/>
<feature type="compositionally biased region" description="Low complexity" evidence="1">
    <location>
        <begin position="18"/>
        <end position="30"/>
    </location>
</feature>
<name>A0A180GCP4_PUCT1</name>
<dbReference type="PANTHER" id="PTHR33246">
    <property type="entry name" value="CCHC-TYPE DOMAIN-CONTAINING PROTEIN"/>
    <property type="match status" value="1"/>
</dbReference>
<keyword evidence="4" id="KW-1185">Reference proteome</keyword>
<reference evidence="3" key="4">
    <citation type="submission" date="2025-05" db="UniProtKB">
        <authorList>
            <consortium name="EnsemblFungi"/>
        </authorList>
    </citation>
    <scope>IDENTIFICATION</scope>
    <source>
        <strain evidence="3">isolate 1-1 / race 1 (BBBD)</strain>
    </source>
</reference>
<organism evidence="2">
    <name type="scientific">Puccinia triticina (isolate 1-1 / race 1 (BBBD))</name>
    <name type="common">Brown leaf rust fungus</name>
    <dbReference type="NCBI Taxonomy" id="630390"/>
    <lineage>
        <taxon>Eukaryota</taxon>
        <taxon>Fungi</taxon>
        <taxon>Dikarya</taxon>
        <taxon>Basidiomycota</taxon>
        <taxon>Pucciniomycotina</taxon>
        <taxon>Pucciniomycetes</taxon>
        <taxon>Pucciniales</taxon>
        <taxon>Pucciniaceae</taxon>
        <taxon>Puccinia</taxon>
    </lineage>
</organism>
<reference evidence="2" key="1">
    <citation type="submission" date="2009-11" db="EMBL/GenBank/DDBJ databases">
        <authorList>
            <consortium name="The Broad Institute Genome Sequencing Platform"/>
            <person name="Ward D."/>
            <person name="Feldgarden M."/>
            <person name="Earl A."/>
            <person name="Young S.K."/>
            <person name="Zeng Q."/>
            <person name="Koehrsen M."/>
            <person name="Alvarado L."/>
            <person name="Berlin A."/>
            <person name="Bochicchio J."/>
            <person name="Borenstein D."/>
            <person name="Chapman S.B."/>
            <person name="Chen Z."/>
            <person name="Engels R."/>
            <person name="Freedman E."/>
            <person name="Gellesch M."/>
            <person name="Goldberg J."/>
            <person name="Griggs A."/>
            <person name="Gujja S."/>
            <person name="Heilman E."/>
            <person name="Heiman D."/>
            <person name="Hepburn T."/>
            <person name="Howarth C."/>
            <person name="Jen D."/>
            <person name="Larson L."/>
            <person name="Lewis B."/>
            <person name="Mehta T."/>
            <person name="Park D."/>
            <person name="Pearson M."/>
            <person name="Roberts A."/>
            <person name="Saif S."/>
            <person name="Shea T."/>
            <person name="Shenoy N."/>
            <person name="Sisk P."/>
            <person name="Stolte C."/>
            <person name="Sykes S."/>
            <person name="Thomson T."/>
            <person name="Walk T."/>
            <person name="White J."/>
            <person name="Yandava C."/>
            <person name="Izard J."/>
            <person name="Baranova O.V."/>
            <person name="Blanton J.M."/>
            <person name="Tanner A.C."/>
            <person name="Dewhirst F.E."/>
            <person name="Haas B."/>
            <person name="Nusbaum C."/>
            <person name="Birren B."/>
        </authorList>
    </citation>
    <scope>NUCLEOTIDE SEQUENCE [LARGE SCALE GENOMIC DNA]</scope>
    <source>
        <strain evidence="2">1-1 BBBD Race 1</strain>
    </source>
</reference>
<feature type="compositionally biased region" description="Acidic residues" evidence="1">
    <location>
        <begin position="1"/>
        <end position="10"/>
    </location>
</feature>
<feature type="compositionally biased region" description="Polar residues" evidence="1">
    <location>
        <begin position="47"/>
        <end position="63"/>
    </location>
</feature>
<dbReference type="AlphaFoldDB" id="A0A180GCP4"/>
<feature type="region of interest" description="Disordered" evidence="1">
    <location>
        <begin position="1"/>
        <end position="81"/>
    </location>
</feature>
<dbReference type="Proteomes" id="UP000005240">
    <property type="component" value="Unassembled WGS sequence"/>
</dbReference>